<sequence length="299" mass="33405">MRVKPSLSWDEQVALLLRRGLAIGDEAACRRFLAASNYYRFSGYARYFQVAPHLGNNDFHPGTTFEQVRAVYDADQAVRIALVRPLAEVELLLRSHTARVIADQHGPYVRYLERDFYTDVPGREPTVASCRRDIARSRDRHILRYRLETGEHSDYSKLPVWSAVEALSFGTLSKTIERGGRGTLAGAVASSIGIAKSGFAARVKALVYLRNRCAHQSRMWHHSVVDAGPTPNNVRSRAKKLAGQFGPRSVLDVVVSLDDLTSRTGTSAPMLPVLVEQNACESDFWRGLTAPERSRDHRS</sequence>
<proteinExistence type="predicted"/>
<gene>
    <name evidence="1" type="ORF">GCM10009627_04290</name>
</gene>
<organism evidence="1 2">
    <name type="scientific">Curtobacterium herbarum</name>
    <dbReference type="NCBI Taxonomy" id="150122"/>
    <lineage>
        <taxon>Bacteria</taxon>
        <taxon>Bacillati</taxon>
        <taxon>Actinomycetota</taxon>
        <taxon>Actinomycetes</taxon>
        <taxon>Micrococcales</taxon>
        <taxon>Microbacteriaceae</taxon>
        <taxon>Curtobacterium</taxon>
    </lineage>
</organism>
<reference evidence="2" key="1">
    <citation type="journal article" date="2019" name="Int. J. Syst. Evol. Microbiol.">
        <title>The Global Catalogue of Microorganisms (GCM) 10K type strain sequencing project: providing services to taxonomists for standard genome sequencing and annotation.</title>
        <authorList>
            <consortium name="The Broad Institute Genomics Platform"/>
            <consortium name="The Broad Institute Genome Sequencing Center for Infectious Disease"/>
            <person name="Wu L."/>
            <person name="Ma J."/>
        </authorList>
    </citation>
    <scope>NUCLEOTIDE SEQUENCE [LARGE SCALE GENOMIC DNA]</scope>
    <source>
        <strain evidence="2">JCM 12140</strain>
    </source>
</reference>
<dbReference type="EMBL" id="BAAAJX010000002">
    <property type="protein sequence ID" value="GAA1492083.1"/>
    <property type="molecule type" value="Genomic_DNA"/>
</dbReference>
<comment type="caution">
    <text evidence="1">The sequence shown here is derived from an EMBL/GenBank/DDBJ whole genome shotgun (WGS) entry which is preliminary data.</text>
</comment>
<evidence type="ECO:0000313" key="2">
    <source>
        <dbReference type="Proteomes" id="UP001501742"/>
    </source>
</evidence>
<evidence type="ECO:0008006" key="3">
    <source>
        <dbReference type="Google" id="ProtNLM"/>
    </source>
</evidence>
<dbReference type="Pfam" id="PF07751">
    <property type="entry name" value="Abi_2"/>
    <property type="match status" value="1"/>
</dbReference>
<dbReference type="Proteomes" id="UP001501742">
    <property type="component" value="Unassembled WGS sequence"/>
</dbReference>
<protein>
    <recommendedName>
        <fullName evidence="3">Abortive phage resistance protein</fullName>
    </recommendedName>
</protein>
<dbReference type="InterPro" id="IPR011664">
    <property type="entry name" value="Abi_system_AbiD/AbiF-like"/>
</dbReference>
<accession>A0ABP4JZZ0</accession>
<evidence type="ECO:0000313" key="1">
    <source>
        <dbReference type="EMBL" id="GAA1492083.1"/>
    </source>
</evidence>
<name>A0ABP4JZZ0_9MICO</name>
<keyword evidence="2" id="KW-1185">Reference proteome</keyword>